<evidence type="ECO:0000256" key="2">
    <source>
        <dbReference type="ARBA" id="ARBA00022692"/>
    </source>
</evidence>
<keyword evidence="2 5" id="KW-0812">Transmembrane</keyword>
<comment type="caution">
    <text evidence="6">The sequence shown here is derived from an EMBL/GenBank/DDBJ whole genome shotgun (WGS) entry which is preliminary data.</text>
</comment>
<reference evidence="6 7" key="1">
    <citation type="journal article" date="2016" name="Nat. Commun.">
        <title>Thousands of microbial genomes shed light on interconnected biogeochemical processes in an aquifer system.</title>
        <authorList>
            <person name="Anantharaman K."/>
            <person name="Brown C.T."/>
            <person name="Hug L.A."/>
            <person name="Sharon I."/>
            <person name="Castelle C.J."/>
            <person name="Probst A.J."/>
            <person name="Thomas B.C."/>
            <person name="Singh A."/>
            <person name="Wilkins M.J."/>
            <person name="Karaoz U."/>
            <person name="Brodie E.L."/>
            <person name="Williams K.H."/>
            <person name="Hubbard S.S."/>
            <person name="Banfield J.F."/>
        </authorList>
    </citation>
    <scope>NUCLEOTIDE SEQUENCE [LARGE SCALE GENOMIC DNA]</scope>
</reference>
<dbReference type="PANTHER" id="PTHR37306">
    <property type="entry name" value="COLICIN V PRODUCTION PROTEIN"/>
    <property type="match status" value="1"/>
</dbReference>
<name>A0A1F6P1J3_9BACT</name>
<dbReference type="AlphaFoldDB" id="A0A1F6P1J3"/>
<organism evidence="6 7">
    <name type="scientific">Candidatus Magasanikbacteria bacterium RIFOXYC2_FULL_40_16</name>
    <dbReference type="NCBI Taxonomy" id="1798703"/>
    <lineage>
        <taxon>Bacteria</taxon>
        <taxon>Candidatus Magasanikiibacteriota</taxon>
    </lineage>
</organism>
<protein>
    <recommendedName>
        <fullName evidence="8">Colicin V production protein</fullName>
    </recommendedName>
</protein>
<keyword evidence="4 5" id="KW-0472">Membrane</keyword>
<evidence type="ECO:0000256" key="3">
    <source>
        <dbReference type="ARBA" id="ARBA00022989"/>
    </source>
</evidence>
<feature type="transmembrane region" description="Helical" evidence="5">
    <location>
        <begin position="65"/>
        <end position="85"/>
    </location>
</feature>
<dbReference type="InterPro" id="IPR003825">
    <property type="entry name" value="Colicin-V_CvpA"/>
</dbReference>
<gene>
    <name evidence="6" type="ORF">A2469_00615</name>
</gene>
<feature type="transmembrane region" description="Helical" evidence="5">
    <location>
        <begin position="31"/>
        <end position="53"/>
    </location>
</feature>
<dbReference type="PANTHER" id="PTHR37306:SF1">
    <property type="entry name" value="COLICIN V PRODUCTION PROTEIN"/>
    <property type="match status" value="1"/>
</dbReference>
<comment type="subcellular location">
    <subcellularLocation>
        <location evidence="1">Membrane</location>
        <topology evidence="1">Multi-pass membrane protein</topology>
    </subcellularLocation>
</comment>
<evidence type="ECO:0000256" key="5">
    <source>
        <dbReference type="SAM" id="Phobius"/>
    </source>
</evidence>
<dbReference type="EMBL" id="MFQY01000016">
    <property type="protein sequence ID" value="OGH90027.1"/>
    <property type="molecule type" value="Genomic_DNA"/>
</dbReference>
<evidence type="ECO:0000256" key="1">
    <source>
        <dbReference type="ARBA" id="ARBA00004141"/>
    </source>
</evidence>
<accession>A0A1F6P1J3</accession>
<evidence type="ECO:0008006" key="8">
    <source>
        <dbReference type="Google" id="ProtNLM"/>
    </source>
</evidence>
<evidence type="ECO:0000313" key="6">
    <source>
        <dbReference type="EMBL" id="OGH90027.1"/>
    </source>
</evidence>
<proteinExistence type="predicted"/>
<dbReference type="Pfam" id="PF02674">
    <property type="entry name" value="Colicin_V"/>
    <property type="match status" value="1"/>
</dbReference>
<evidence type="ECO:0000256" key="4">
    <source>
        <dbReference type="ARBA" id="ARBA00023136"/>
    </source>
</evidence>
<dbReference type="Proteomes" id="UP000178895">
    <property type="component" value="Unassembled WGS sequence"/>
</dbReference>
<feature type="transmembrane region" description="Helical" evidence="5">
    <location>
        <begin position="105"/>
        <end position="126"/>
    </location>
</feature>
<dbReference type="GO" id="GO:0009403">
    <property type="term" value="P:toxin biosynthetic process"/>
    <property type="evidence" value="ECO:0007669"/>
    <property type="project" value="InterPro"/>
</dbReference>
<evidence type="ECO:0000313" key="7">
    <source>
        <dbReference type="Proteomes" id="UP000178895"/>
    </source>
</evidence>
<dbReference type="GO" id="GO:0016020">
    <property type="term" value="C:membrane"/>
    <property type="evidence" value="ECO:0007669"/>
    <property type="project" value="UniProtKB-SubCell"/>
</dbReference>
<sequence>MEMIDIILLGIILLFGVIGLAMGFIHATGSLLGVVLGIYLATRFYAPVADWLMGLIGRESNFIRVLMFAVAFILIAKLIGLFFYFVEKVVNIVKWLPFVKTFDRFLGFLLGLAEGIITVGIIIFFIDKFPLSGGVMAKLAGSTVAPYAEGVVYILWPLLPKALKILESTVDYVEGAVK</sequence>
<keyword evidence="3 5" id="KW-1133">Transmembrane helix</keyword>
<feature type="transmembrane region" description="Helical" evidence="5">
    <location>
        <begin position="7"/>
        <end position="25"/>
    </location>
</feature>